<dbReference type="SUPFAM" id="SSF46689">
    <property type="entry name" value="Homeodomain-like"/>
    <property type="match status" value="1"/>
</dbReference>
<evidence type="ECO:0000313" key="6">
    <source>
        <dbReference type="EMBL" id="MBD1601191.1"/>
    </source>
</evidence>
<gene>
    <name evidence="6" type="ORF">HAQ05_21155</name>
</gene>
<accession>A0ABR7Z7B4</accession>
<organism evidence="6 7">
    <name type="scientific">Pseudomonas typographi</name>
    <dbReference type="NCBI Taxonomy" id="2715964"/>
    <lineage>
        <taxon>Bacteria</taxon>
        <taxon>Pseudomonadati</taxon>
        <taxon>Pseudomonadota</taxon>
        <taxon>Gammaproteobacteria</taxon>
        <taxon>Pseudomonadales</taxon>
        <taxon>Pseudomonadaceae</taxon>
        <taxon>Pseudomonas</taxon>
    </lineage>
</organism>
<dbReference type="InterPro" id="IPR035472">
    <property type="entry name" value="RpiR-like_SIS"/>
</dbReference>
<dbReference type="PANTHER" id="PTHR30514:SF18">
    <property type="entry name" value="RPIR-FAMILY TRANSCRIPTIONAL REGULATOR"/>
    <property type="match status" value="1"/>
</dbReference>
<dbReference type="InterPro" id="IPR000281">
    <property type="entry name" value="HTH_RpiR"/>
</dbReference>
<proteinExistence type="predicted"/>
<dbReference type="PROSITE" id="PS51071">
    <property type="entry name" value="HTH_RPIR"/>
    <property type="match status" value="1"/>
</dbReference>
<evidence type="ECO:0000256" key="3">
    <source>
        <dbReference type="ARBA" id="ARBA00023163"/>
    </source>
</evidence>
<comment type="caution">
    <text evidence="6">The sequence shown here is derived from an EMBL/GenBank/DDBJ whole genome shotgun (WGS) entry which is preliminary data.</text>
</comment>
<dbReference type="Gene3D" id="1.10.10.10">
    <property type="entry name" value="Winged helix-like DNA-binding domain superfamily/Winged helix DNA-binding domain"/>
    <property type="match status" value="1"/>
</dbReference>
<dbReference type="CDD" id="cd05013">
    <property type="entry name" value="SIS_RpiR"/>
    <property type="match status" value="1"/>
</dbReference>
<dbReference type="InterPro" id="IPR036388">
    <property type="entry name" value="WH-like_DNA-bd_sf"/>
</dbReference>
<evidence type="ECO:0000256" key="1">
    <source>
        <dbReference type="ARBA" id="ARBA00023015"/>
    </source>
</evidence>
<dbReference type="PROSITE" id="PS51464">
    <property type="entry name" value="SIS"/>
    <property type="match status" value="1"/>
</dbReference>
<dbReference type="InterPro" id="IPR009057">
    <property type="entry name" value="Homeodomain-like_sf"/>
</dbReference>
<dbReference type="Pfam" id="PF01380">
    <property type="entry name" value="SIS"/>
    <property type="match status" value="1"/>
</dbReference>
<dbReference type="Gene3D" id="3.40.50.10490">
    <property type="entry name" value="Glucose-6-phosphate isomerase like protein, domain 1"/>
    <property type="match status" value="1"/>
</dbReference>
<evidence type="ECO:0000256" key="2">
    <source>
        <dbReference type="ARBA" id="ARBA00023125"/>
    </source>
</evidence>
<dbReference type="EMBL" id="JAAOCA010000031">
    <property type="protein sequence ID" value="MBD1601191.1"/>
    <property type="molecule type" value="Genomic_DNA"/>
</dbReference>
<feature type="domain" description="HTH rpiR-type" evidence="4">
    <location>
        <begin position="12"/>
        <end position="88"/>
    </location>
</feature>
<evidence type="ECO:0000313" key="7">
    <source>
        <dbReference type="Proteomes" id="UP000805841"/>
    </source>
</evidence>
<evidence type="ECO:0000259" key="4">
    <source>
        <dbReference type="PROSITE" id="PS51071"/>
    </source>
</evidence>
<dbReference type="InterPro" id="IPR001347">
    <property type="entry name" value="SIS_dom"/>
</dbReference>
<feature type="domain" description="SIS" evidence="5">
    <location>
        <begin position="132"/>
        <end position="269"/>
    </location>
</feature>
<evidence type="ECO:0000259" key="5">
    <source>
        <dbReference type="PROSITE" id="PS51464"/>
    </source>
</evidence>
<reference evidence="6 7" key="1">
    <citation type="journal article" date="2020" name="Insects">
        <title>Bacteria Belonging to Pseudomonas typographi sp. nov. from the Bark Beetle Ips typographus Have Genomic Potential to Aid in the Host Ecology.</title>
        <authorList>
            <person name="Peral-Aranega E."/>
            <person name="Saati-Santamaria Z."/>
            <person name="Kolarik M."/>
            <person name="Rivas R."/>
            <person name="Garcia-Fraile P."/>
        </authorList>
    </citation>
    <scope>NUCLEOTIDE SEQUENCE [LARGE SCALE GENOMIC DNA]</scope>
    <source>
        <strain evidence="6 7">CA3A</strain>
    </source>
</reference>
<keyword evidence="3" id="KW-0804">Transcription</keyword>
<keyword evidence="7" id="KW-1185">Reference proteome</keyword>
<name>A0ABR7Z7B4_9PSED</name>
<keyword evidence="2" id="KW-0238">DNA-binding</keyword>
<keyword evidence="1" id="KW-0805">Transcription regulation</keyword>
<dbReference type="InterPro" id="IPR047640">
    <property type="entry name" value="RpiR-like"/>
</dbReference>
<dbReference type="Proteomes" id="UP000805841">
    <property type="component" value="Unassembled WGS sequence"/>
</dbReference>
<sequence length="291" mass="31339">MNDLTGNPLFDTPVMRKLTQVLGSLKPAQRKVGEFILRNPLRAAMLSISEIGRESDTSPAAVNRLGNYLGMNGFTGLRMALVNHLLAVVSPHLLLNQQEQNPQFSLARHLRQMHAGSVHVSQHNAEHVFEAAVRALCDADRLFILGGSRCHPLAQIVEQQMIPYNPACLAISLDGGVELAARRVSLLHTGDTVVVMSLPPYNHYAITLAIVAREAGAAVVALTDSPASPLEGSHTLYAPDDLPASGQSLAPAFALVDALMAGVRARLEHEPASPFIAEHGQPLNREPYRTA</sequence>
<dbReference type="Pfam" id="PF01418">
    <property type="entry name" value="HTH_6"/>
    <property type="match status" value="1"/>
</dbReference>
<dbReference type="PANTHER" id="PTHR30514">
    <property type="entry name" value="GLUCOKINASE"/>
    <property type="match status" value="1"/>
</dbReference>
<protein>
    <submittedName>
        <fullName evidence="6">MurR/RpiR family transcriptional regulator</fullName>
    </submittedName>
</protein>
<dbReference type="InterPro" id="IPR046348">
    <property type="entry name" value="SIS_dom_sf"/>
</dbReference>
<dbReference type="SUPFAM" id="SSF53697">
    <property type="entry name" value="SIS domain"/>
    <property type="match status" value="1"/>
</dbReference>
<dbReference type="RefSeq" id="WP_190424208.1">
    <property type="nucleotide sequence ID" value="NZ_JAAOCA010000031.1"/>
</dbReference>